<dbReference type="STRING" id="1798665.A2942_04195"/>
<evidence type="ECO:0000256" key="8">
    <source>
        <dbReference type="PROSITE-ProRule" id="PRU01193"/>
    </source>
</evidence>
<keyword evidence="5 7" id="KW-0129">CBS domain</keyword>
<gene>
    <name evidence="12" type="ORF">A2942_04195</name>
</gene>
<dbReference type="PROSITE" id="PS51371">
    <property type="entry name" value="CBS"/>
    <property type="match status" value="2"/>
</dbReference>
<feature type="transmembrane region" description="Helical" evidence="9">
    <location>
        <begin position="58"/>
        <end position="82"/>
    </location>
</feature>
<evidence type="ECO:0000256" key="6">
    <source>
        <dbReference type="ARBA" id="ARBA00023136"/>
    </source>
</evidence>
<dbReference type="EMBL" id="MHLP01000038">
    <property type="protein sequence ID" value="OGZ11384.1"/>
    <property type="molecule type" value="Genomic_DNA"/>
</dbReference>
<evidence type="ECO:0000256" key="9">
    <source>
        <dbReference type="SAM" id="Phobius"/>
    </source>
</evidence>
<keyword evidence="3" id="KW-0677">Repeat</keyword>
<dbReference type="PANTHER" id="PTHR22777">
    <property type="entry name" value="HEMOLYSIN-RELATED"/>
    <property type="match status" value="1"/>
</dbReference>
<evidence type="ECO:0000259" key="11">
    <source>
        <dbReference type="PROSITE" id="PS51846"/>
    </source>
</evidence>
<reference evidence="12 13" key="1">
    <citation type="journal article" date="2016" name="Nat. Commun.">
        <title>Thousands of microbial genomes shed light on interconnected biogeochemical processes in an aquifer system.</title>
        <authorList>
            <person name="Anantharaman K."/>
            <person name="Brown C.T."/>
            <person name="Hug L.A."/>
            <person name="Sharon I."/>
            <person name="Castelle C.J."/>
            <person name="Probst A.J."/>
            <person name="Thomas B.C."/>
            <person name="Singh A."/>
            <person name="Wilkins M.J."/>
            <person name="Karaoz U."/>
            <person name="Brodie E.L."/>
            <person name="Williams K.H."/>
            <person name="Hubbard S.S."/>
            <person name="Banfield J.F."/>
        </authorList>
    </citation>
    <scope>NUCLEOTIDE SEQUENCE [LARGE SCALE GENOMIC DNA]</scope>
</reference>
<dbReference type="SUPFAM" id="SSF54631">
    <property type="entry name" value="CBS-domain pair"/>
    <property type="match status" value="1"/>
</dbReference>
<keyword evidence="6 8" id="KW-0472">Membrane</keyword>
<feature type="domain" description="CBS" evidence="10">
    <location>
        <begin position="202"/>
        <end position="262"/>
    </location>
</feature>
<dbReference type="InterPro" id="IPR046342">
    <property type="entry name" value="CBS_dom_sf"/>
</dbReference>
<proteinExistence type="predicted"/>
<evidence type="ECO:0000256" key="5">
    <source>
        <dbReference type="ARBA" id="ARBA00023122"/>
    </source>
</evidence>
<keyword evidence="2 8" id="KW-0812">Transmembrane</keyword>
<evidence type="ECO:0008006" key="14">
    <source>
        <dbReference type="Google" id="ProtNLM"/>
    </source>
</evidence>
<evidence type="ECO:0000313" key="13">
    <source>
        <dbReference type="Proteomes" id="UP000178534"/>
    </source>
</evidence>
<dbReference type="CDD" id="cd04590">
    <property type="entry name" value="CBS_pair_CorC_HlyC_assoc"/>
    <property type="match status" value="1"/>
</dbReference>
<evidence type="ECO:0000256" key="1">
    <source>
        <dbReference type="ARBA" id="ARBA00004141"/>
    </source>
</evidence>
<dbReference type="Pfam" id="PF00571">
    <property type="entry name" value="CBS"/>
    <property type="match status" value="2"/>
</dbReference>
<organism evidence="12 13">
    <name type="scientific">Candidatus Lloydbacteria bacterium RIFCSPLOWO2_01_FULL_50_20</name>
    <dbReference type="NCBI Taxonomy" id="1798665"/>
    <lineage>
        <taxon>Bacteria</taxon>
        <taxon>Candidatus Lloydiibacteriota</taxon>
    </lineage>
</organism>
<keyword evidence="4 8" id="KW-1133">Transmembrane helix</keyword>
<feature type="transmembrane region" description="Helical" evidence="9">
    <location>
        <begin position="6"/>
        <end position="29"/>
    </location>
</feature>
<dbReference type="Pfam" id="PF01595">
    <property type="entry name" value="CNNM"/>
    <property type="match status" value="1"/>
</dbReference>
<evidence type="ECO:0000256" key="4">
    <source>
        <dbReference type="ARBA" id="ARBA00022989"/>
    </source>
</evidence>
<protein>
    <recommendedName>
        <fullName evidence="14">CNNM transmembrane domain-containing protein</fullName>
    </recommendedName>
</protein>
<accession>A0A1G2DCM7</accession>
<dbReference type="GO" id="GO:0016020">
    <property type="term" value="C:membrane"/>
    <property type="evidence" value="ECO:0007669"/>
    <property type="project" value="UniProtKB-SubCell"/>
</dbReference>
<dbReference type="PANTHER" id="PTHR22777:SF17">
    <property type="entry name" value="UPF0053 PROTEIN SLL0260"/>
    <property type="match status" value="1"/>
</dbReference>
<dbReference type="InterPro" id="IPR044751">
    <property type="entry name" value="Ion_transp-like_CBS"/>
</dbReference>
<evidence type="ECO:0000256" key="2">
    <source>
        <dbReference type="ARBA" id="ARBA00022692"/>
    </source>
</evidence>
<dbReference type="InterPro" id="IPR002550">
    <property type="entry name" value="CNNM"/>
</dbReference>
<comment type="caution">
    <text evidence="12">The sequence shown here is derived from an EMBL/GenBank/DDBJ whole genome shotgun (WGS) entry which is preliminary data.</text>
</comment>
<dbReference type="InterPro" id="IPR000644">
    <property type="entry name" value="CBS_dom"/>
</dbReference>
<evidence type="ECO:0000256" key="7">
    <source>
        <dbReference type="PROSITE-ProRule" id="PRU00703"/>
    </source>
</evidence>
<dbReference type="AlphaFoldDB" id="A0A1G2DCM7"/>
<dbReference type="Gene3D" id="3.10.580.10">
    <property type="entry name" value="CBS-domain"/>
    <property type="match status" value="1"/>
</dbReference>
<feature type="domain" description="CBS" evidence="10">
    <location>
        <begin position="267"/>
        <end position="326"/>
    </location>
</feature>
<dbReference type="Proteomes" id="UP000178534">
    <property type="component" value="Unassembled WGS sequence"/>
</dbReference>
<feature type="transmembrane region" description="Helical" evidence="9">
    <location>
        <begin position="126"/>
        <end position="145"/>
    </location>
</feature>
<feature type="transmembrane region" description="Helical" evidence="9">
    <location>
        <begin position="88"/>
        <end position="105"/>
    </location>
</feature>
<feature type="domain" description="CNNM transmembrane" evidence="11">
    <location>
        <begin position="1"/>
        <end position="183"/>
    </location>
</feature>
<dbReference type="PROSITE" id="PS51846">
    <property type="entry name" value="CNNM"/>
    <property type="match status" value="1"/>
</dbReference>
<sequence length="338" mass="38325">MDITEIFVFFVLITLSAMFSASETALFSLRESQTRLMERNGEWGARLVAKLKEHPQRLLVTILIGNNIVNISIASLATVIAIAYFGSIGAGIATGLTTVVVLVLGEIFPKTFAYTYRKRVSRWMAYYMYFFYILLYPVSSLFVWIEERWKKYSLMSSASVVSEEEIRIMAELGLEHGEIDKEEREMIENIFEFDDIPVGDVMTPKKKIDALSGAVPVEQIAYYVSQSGFSRLPVYDGNPGNYIGYVHTNDVMRVLNSDDRDKPLALFISPLTAVDEQLPIQAVFRLMGKERSHMYLVHRAGWPEKIVGLVTMENILEEIVGEIEDEGDRRAKYAGRLA</sequence>
<name>A0A1G2DCM7_9BACT</name>
<comment type="subcellular location">
    <subcellularLocation>
        <location evidence="1">Membrane</location>
        <topology evidence="1">Multi-pass membrane protein</topology>
    </subcellularLocation>
</comment>
<evidence type="ECO:0000256" key="3">
    <source>
        <dbReference type="ARBA" id="ARBA00022737"/>
    </source>
</evidence>
<evidence type="ECO:0000313" key="12">
    <source>
        <dbReference type="EMBL" id="OGZ11384.1"/>
    </source>
</evidence>
<evidence type="ECO:0000259" key="10">
    <source>
        <dbReference type="PROSITE" id="PS51371"/>
    </source>
</evidence>